<dbReference type="EMBL" id="CAXAMN010013047">
    <property type="protein sequence ID" value="CAK9039772.1"/>
    <property type="molecule type" value="Genomic_DNA"/>
</dbReference>
<proteinExistence type="predicted"/>
<feature type="domain" description="Serine hydrolase" evidence="2">
    <location>
        <begin position="82"/>
        <end position="159"/>
    </location>
</feature>
<comment type="caution">
    <text evidence="3">The sequence shown here is derived from an EMBL/GenBank/DDBJ whole genome shotgun (WGS) entry which is preliminary data.</text>
</comment>
<evidence type="ECO:0000313" key="3">
    <source>
        <dbReference type="EMBL" id="CAK9039772.1"/>
    </source>
</evidence>
<gene>
    <name evidence="3" type="ORF">CCMP2556_LOCUS21517</name>
</gene>
<name>A0ABP0LN54_9DINO</name>
<keyword evidence="4" id="KW-1185">Reference proteome</keyword>
<organism evidence="3 4">
    <name type="scientific">Durusdinium trenchii</name>
    <dbReference type="NCBI Taxonomy" id="1381693"/>
    <lineage>
        <taxon>Eukaryota</taxon>
        <taxon>Sar</taxon>
        <taxon>Alveolata</taxon>
        <taxon>Dinophyceae</taxon>
        <taxon>Suessiales</taxon>
        <taxon>Symbiodiniaceae</taxon>
        <taxon>Durusdinium</taxon>
    </lineage>
</organism>
<protein>
    <recommendedName>
        <fullName evidence="2">Serine hydrolase domain-containing protein</fullName>
    </recommendedName>
</protein>
<reference evidence="3 4" key="1">
    <citation type="submission" date="2024-02" db="EMBL/GenBank/DDBJ databases">
        <authorList>
            <person name="Chen Y."/>
            <person name="Shah S."/>
            <person name="Dougan E. K."/>
            <person name="Thang M."/>
            <person name="Chan C."/>
        </authorList>
    </citation>
    <scope>NUCLEOTIDE SEQUENCE [LARGE SCALE GENOMIC DNA]</scope>
</reference>
<feature type="region of interest" description="Disordered" evidence="1">
    <location>
        <begin position="159"/>
        <end position="178"/>
    </location>
</feature>
<dbReference type="InterPro" id="IPR005645">
    <property type="entry name" value="FSH-like_dom"/>
</dbReference>
<dbReference type="Gene3D" id="3.40.50.1820">
    <property type="entry name" value="alpha/beta hydrolase"/>
    <property type="match status" value="1"/>
</dbReference>
<evidence type="ECO:0000256" key="1">
    <source>
        <dbReference type="SAM" id="MobiDB-lite"/>
    </source>
</evidence>
<dbReference type="Pfam" id="PF03959">
    <property type="entry name" value="FSH1"/>
    <property type="match status" value="1"/>
</dbReference>
<accession>A0ABP0LN54</accession>
<dbReference type="Proteomes" id="UP001642484">
    <property type="component" value="Unassembled WGS sequence"/>
</dbReference>
<evidence type="ECO:0000259" key="2">
    <source>
        <dbReference type="Pfam" id="PF03959"/>
    </source>
</evidence>
<evidence type="ECO:0000313" key="4">
    <source>
        <dbReference type="Proteomes" id="UP001642484"/>
    </source>
</evidence>
<feature type="compositionally biased region" description="Polar residues" evidence="1">
    <location>
        <begin position="169"/>
        <end position="178"/>
    </location>
</feature>
<dbReference type="InterPro" id="IPR029058">
    <property type="entry name" value="AB_hydrolase_fold"/>
</dbReference>
<sequence length="178" mass="19723">MSTGRGRGSREPGTSSPFRSPFFQVWVGIPRGSSLGNCSMAKLKSQVVTCWRVCGDKRIFPRPAKRSGYVLPESKPKPIGRKIKVLALHGGGSNANIMKYQVMPLRRALGDQAEWEFLNGGRSWKFNEGEEPPEVMKALAAGMPFYGWYAVQHNDTSDRPYQDLADLPTTPNGTTNTF</sequence>